<keyword evidence="2" id="KW-1185">Reference proteome</keyword>
<proteinExistence type="predicted"/>
<protein>
    <submittedName>
        <fullName evidence="1">Uncharacterized protein</fullName>
    </submittedName>
</protein>
<name>A0AA88DM66_FICCA</name>
<dbReference type="Proteomes" id="UP001187192">
    <property type="component" value="Unassembled WGS sequence"/>
</dbReference>
<organism evidence="1 2">
    <name type="scientific">Ficus carica</name>
    <name type="common">Common fig</name>
    <dbReference type="NCBI Taxonomy" id="3494"/>
    <lineage>
        <taxon>Eukaryota</taxon>
        <taxon>Viridiplantae</taxon>
        <taxon>Streptophyta</taxon>
        <taxon>Embryophyta</taxon>
        <taxon>Tracheophyta</taxon>
        <taxon>Spermatophyta</taxon>
        <taxon>Magnoliopsida</taxon>
        <taxon>eudicotyledons</taxon>
        <taxon>Gunneridae</taxon>
        <taxon>Pentapetalae</taxon>
        <taxon>rosids</taxon>
        <taxon>fabids</taxon>
        <taxon>Rosales</taxon>
        <taxon>Moraceae</taxon>
        <taxon>Ficeae</taxon>
        <taxon>Ficus</taxon>
    </lineage>
</organism>
<comment type="caution">
    <text evidence="1">The sequence shown here is derived from an EMBL/GenBank/DDBJ whole genome shotgun (WGS) entry which is preliminary data.</text>
</comment>
<dbReference type="Gramene" id="FCD_00022525-RA">
    <property type="protein sequence ID" value="FCD_00022525-RA:cds"/>
    <property type="gene ID" value="FCD_00022525"/>
</dbReference>
<evidence type="ECO:0000313" key="2">
    <source>
        <dbReference type="Proteomes" id="UP001187192"/>
    </source>
</evidence>
<evidence type="ECO:0000313" key="1">
    <source>
        <dbReference type="EMBL" id="GMN57911.1"/>
    </source>
</evidence>
<dbReference type="EMBL" id="BTGU01000074">
    <property type="protein sequence ID" value="GMN57911.1"/>
    <property type="molecule type" value="Genomic_DNA"/>
</dbReference>
<dbReference type="AlphaFoldDB" id="A0AA88DM66"/>
<reference evidence="1" key="1">
    <citation type="submission" date="2023-07" db="EMBL/GenBank/DDBJ databases">
        <title>draft genome sequence of fig (Ficus carica).</title>
        <authorList>
            <person name="Takahashi T."/>
            <person name="Nishimura K."/>
        </authorList>
    </citation>
    <scope>NUCLEOTIDE SEQUENCE</scope>
</reference>
<gene>
    <name evidence="1" type="ORF">TIFTF001_027016</name>
</gene>
<accession>A0AA88DM66</accession>
<sequence>MKMSTMFSSSTPPPPGPYSGSTLIHFLYSDVLAHFRYSVEKDRHIGFQREAPLGYRVFFPKG</sequence>